<evidence type="ECO:0000256" key="1">
    <source>
        <dbReference type="ARBA" id="ARBA00001946"/>
    </source>
</evidence>
<dbReference type="Gene3D" id="3.40.50.1010">
    <property type="entry name" value="5'-nuclease"/>
    <property type="match status" value="1"/>
</dbReference>
<dbReference type="Pfam" id="PF01938">
    <property type="entry name" value="TRAM"/>
    <property type="match status" value="1"/>
</dbReference>
<feature type="domain" description="TRAM" evidence="7">
    <location>
        <begin position="266"/>
        <end position="327"/>
    </location>
</feature>
<gene>
    <name evidence="8" type="ORF">A3G33_09005</name>
</gene>
<keyword evidence="6" id="KW-1133">Transmembrane helix</keyword>
<proteinExistence type="predicted"/>
<protein>
    <recommendedName>
        <fullName evidence="7">TRAM domain-containing protein</fullName>
    </recommendedName>
</protein>
<keyword evidence="5" id="KW-0460">Magnesium</keyword>
<evidence type="ECO:0000256" key="4">
    <source>
        <dbReference type="ARBA" id="ARBA00022801"/>
    </source>
</evidence>
<keyword evidence="4" id="KW-0378">Hydrolase</keyword>
<keyword evidence="6" id="KW-0812">Transmembrane</keyword>
<dbReference type="PANTHER" id="PTHR11603:SF147">
    <property type="entry name" value="MEMBRANE PROTEIN"/>
    <property type="match status" value="1"/>
</dbReference>
<evidence type="ECO:0000256" key="3">
    <source>
        <dbReference type="ARBA" id="ARBA00022722"/>
    </source>
</evidence>
<evidence type="ECO:0000259" key="7">
    <source>
        <dbReference type="PROSITE" id="PS50926"/>
    </source>
</evidence>
<evidence type="ECO:0000256" key="2">
    <source>
        <dbReference type="ARBA" id="ARBA00022679"/>
    </source>
</evidence>
<reference evidence="8 9" key="1">
    <citation type="journal article" date="2016" name="Nat. Commun.">
        <title>Thousands of microbial genomes shed light on interconnected biogeochemical processes in an aquifer system.</title>
        <authorList>
            <person name="Anantharaman K."/>
            <person name="Brown C.T."/>
            <person name="Hug L.A."/>
            <person name="Sharon I."/>
            <person name="Castelle C.J."/>
            <person name="Probst A.J."/>
            <person name="Thomas B.C."/>
            <person name="Singh A."/>
            <person name="Wilkins M.J."/>
            <person name="Karaoz U."/>
            <person name="Brodie E.L."/>
            <person name="Williams K.H."/>
            <person name="Hubbard S.S."/>
            <person name="Banfield J.F."/>
        </authorList>
    </citation>
    <scope>NUCLEOTIDE SEQUENCE [LARGE SCALE GENOMIC DNA]</scope>
</reference>
<dbReference type="InterPro" id="IPR002792">
    <property type="entry name" value="TRAM_dom"/>
</dbReference>
<dbReference type="InterPro" id="IPR002716">
    <property type="entry name" value="PIN_dom"/>
</dbReference>
<feature type="transmembrane region" description="Helical" evidence="6">
    <location>
        <begin position="93"/>
        <end position="114"/>
    </location>
</feature>
<keyword evidence="3" id="KW-0540">Nuclease</keyword>
<dbReference type="CDD" id="cd09877">
    <property type="entry name" value="PIN_YacL-like"/>
    <property type="match status" value="1"/>
</dbReference>
<accession>A0A1G1L084</accession>
<sequence length="336" mass="37212">MIILLRFLILLAFVGIGHYFSLQYFSSDLSDQFPWLGMVFGALTGFAVILIDLYFKKITVRNILSVILGAGLGLAVHYLLMGVIHYLLPDQTYLNQVGIVTAAIFSYLGAITILRGQDEFVMMIPFVKLVNKGIKEDIILLDTSVIIDGRIADICETGFINGKLYLPRFVLKELQLIADSSDSMKRSRGRRGLDILNRMKTNTIIEIKISETDYEEVNTVDAKLVKMGIEVGAKVLTNDYNLNKVAELQGVQVLNINELANALKPIVIPGEILQVRVLKEGKEHDQGVAYLDDGTMVVVDNGRKRIGQNLAVTVTSVLQTQAGRMIFAKTSDEAAD</sequence>
<keyword evidence="2" id="KW-0808">Transferase</keyword>
<dbReference type="InterPro" id="IPR052041">
    <property type="entry name" value="Nucleic_acid_metab_PIN/TRAM"/>
</dbReference>
<keyword evidence="6" id="KW-0472">Membrane</keyword>
<dbReference type="PANTHER" id="PTHR11603">
    <property type="entry name" value="AAA FAMILY ATPASE"/>
    <property type="match status" value="1"/>
</dbReference>
<dbReference type="PROSITE" id="PS50926">
    <property type="entry name" value="TRAM"/>
    <property type="match status" value="1"/>
</dbReference>
<dbReference type="SMART" id="SM00670">
    <property type="entry name" value="PINc"/>
    <property type="match status" value="1"/>
</dbReference>
<feature type="transmembrane region" description="Helical" evidence="6">
    <location>
        <begin position="33"/>
        <end position="55"/>
    </location>
</feature>
<dbReference type="InterPro" id="IPR029060">
    <property type="entry name" value="PIN-like_dom_sf"/>
</dbReference>
<evidence type="ECO:0000256" key="6">
    <source>
        <dbReference type="SAM" id="Phobius"/>
    </source>
</evidence>
<dbReference type="EMBL" id="MHFR01000032">
    <property type="protein sequence ID" value="OGW98535.1"/>
    <property type="molecule type" value="Genomic_DNA"/>
</dbReference>
<dbReference type="GO" id="GO:0016740">
    <property type="term" value="F:transferase activity"/>
    <property type="evidence" value="ECO:0007669"/>
    <property type="project" value="UniProtKB-KW"/>
</dbReference>
<evidence type="ECO:0000256" key="5">
    <source>
        <dbReference type="ARBA" id="ARBA00022842"/>
    </source>
</evidence>
<evidence type="ECO:0000313" key="9">
    <source>
        <dbReference type="Proteomes" id="UP000178187"/>
    </source>
</evidence>
<feature type="transmembrane region" description="Helical" evidence="6">
    <location>
        <begin position="62"/>
        <end position="87"/>
    </location>
</feature>
<comment type="caution">
    <text evidence="8">The sequence shown here is derived from an EMBL/GenBank/DDBJ whole genome shotgun (WGS) entry which is preliminary data.</text>
</comment>
<dbReference type="SUPFAM" id="SSF88723">
    <property type="entry name" value="PIN domain-like"/>
    <property type="match status" value="1"/>
</dbReference>
<dbReference type="GO" id="GO:0004518">
    <property type="term" value="F:nuclease activity"/>
    <property type="evidence" value="ECO:0007669"/>
    <property type="project" value="UniProtKB-KW"/>
</dbReference>
<dbReference type="AlphaFoldDB" id="A0A1G1L084"/>
<dbReference type="Pfam" id="PF01850">
    <property type="entry name" value="PIN"/>
    <property type="match status" value="1"/>
</dbReference>
<comment type="cofactor">
    <cofactor evidence="1">
        <name>Mg(2+)</name>
        <dbReference type="ChEBI" id="CHEBI:18420"/>
    </cofactor>
</comment>
<name>A0A1G1L084_9BACT</name>
<evidence type="ECO:0000313" key="8">
    <source>
        <dbReference type="EMBL" id="OGW98535.1"/>
    </source>
</evidence>
<dbReference type="Proteomes" id="UP000178187">
    <property type="component" value="Unassembled WGS sequence"/>
</dbReference>
<organism evidence="8 9">
    <name type="scientific">Candidatus Danuiimicrobium aquiferis</name>
    <dbReference type="NCBI Taxonomy" id="1801832"/>
    <lineage>
        <taxon>Bacteria</taxon>
        <taxon>Pseudomonadati</taxon>
        <taxon>Candidatus Omnitrophota</taxon>
        <taxon>Candidatus Danuiimicrobium</taxon>
    </lineage>
</organism>
<dbReference type="GO" id="GO:0016787">
    <property type="term" value="F:hydrolase activity"/>
    <property type="evidence" value="ECO:0007669"/>
    <property type="project" value="UniProtKB-KW"/>
</dbReference>